<dbReference type="AlphaFoldDB" id="A0A561BZ15"/>
<dbReference type="Proteomes" id="UP000318380">
    <property type="component" value="Unassembled WGS sequence"/>
</dbReference>
<sequence length="197" mass="20053">MKPIAPRVAVVFAAVAATVLGSIPAASAAEPLATPRTETTQLAAPSAHQQITDEHAADEHTGDGHGVELGPAAKIAPKPAKLLGWDPPNPRSYTITASCAQWAGEIRQGAAAWNGLTEGGGTPVSCQTSYITDCGGTGAIIGCNYGSGQRITLVPTATGQIALLAAHEFGHDWYGHSGSGCANWNSPADVMRTTICG</sequence>
<feature type="chain" id="PRO_5021929256" evidence="2">
    <location>
        <begin position="29"/>
        <end position="197"/>
    </location>
</feature>
<protein>
    <submittedName>
        <fullName evidence="3">Uncharacterized protein</fullName>
    </submittedName>
</protein>
<keyword evidence="4" id="KW-1185">Reference proteome</keyword>
<organism evidence="3 4">
    <name type="scientific">Kribbella amoyensis</name>
    <dbReference type="NCBI Taxonomy" id="996641"/>
    <lineage>
        <taxon>Bacteria</taxon>
        <taxon>Bacillati</taxon>
        <taxon>Actinomycetota</taxon>
        <taxon>Actinomycetes</taxon>
        <taxon>Propionibacteriales</taxon>
        <taxon>Kribbellaceae</taxon>
        <taxon>Kribbella</taxon>
    </lineage>
</organism>
<evidence type="ECO:0000256" key="1">
    <source>
        <dbReference type="SAM" id="MobiDB-lite"/>
    </source>
</evidence>
<dbReference type="EMBL" id="VIVK01000001">
    <property type="protein sequence ID" value="TWD84067.1"/>
    <property type="molecule type" value="Genomic_DNA"/>
</dbReference>
<feature type="signal peptide" evidence="2">
    <location>
        <begin position="1"/>
        <end position="28"/>
    </location>
</feature>
<gene>
    <name evidence="3" type="ORF">FB561_5240</name>
</gene>
<name>A0A561BZ15_9ACTN</name>
<dbReference type="RefSeq" id="WP_145811128.1">
    <property type="nucleotide sequence ID" value="NZ_VIVK01000001.1"/>
</dbReference>
<evidence type="ECO:0000256" key="2">
    <source>
        <dbReference type="SAM" id="SignalP"/>
    </source>
</evidence>
<feature type="compositionally biased region" description="Polar residues" evidence="1">
    <location>
        <begin position="36"/>
        <end position="50"/>
    </location>
</feature>
<feature type="compositionally biased region" description="Basic and acidic residues" evidence="1">
    <location>
        <begin position="51"/>
        <end position="66"/>
    </location>
</feature>
<evidence type="ECO:0000313" key="3">
    <source>
        <dbReference type="EMBL" id="TWD84067.1"/>
    </source>
</evidence>
<evidence type="ECO:0000313" key="4">
    <source>
        <dbReference type="Proteomes" id="UP000318380"/>
    </source>
</evidence>
<proteinExistence type="predicted"/>
<dbReference type="OrthoDB" id="3685791at2"/>
<keyword evidence="2" id="KW-0732">Signal</keyword>
<feature type="region of interest" description="Disordered" evidence="1">
    <location>
        <begin position="29"/>
        <end position="71"/>
    </location>
</feature>
<accession>A0A561BZ15</accession>
<comment type="caution">
    <text evidence="3">The sequence shown here is derived from an EMBL/GenBank/DDBJ whole genome shotgun (WGS) entry which is preliminary data.</text>
</comment>
<reference evidence="3 4" key="1">
    <citation type="submission" date="2019-06" db="EMBL/GenBank/DDBJ databases">
        <title>Sequencing the genomes of 1000 actinobacteria strains.</title>
        <authorList>
            <person name="Klenk H.-P."/>
        </authorList>
    </citation>
    <scope>NUCLEOTIDE SEQUENCE [LARGE SCALE GENOMIC DNA]</scope>
    <source>
        <strain evidence="3 4">DSM 24683</strain>
    </source>
</reference>